<keyword evidence="4" id="KW-1185">Reference proteome</keyword>
<gene>
    <name evidence="3" type="ORF">Pflav_045080</name>
</gene>
<proteinExistence type="predicted"/>
<protein>
    <submittedName>
        <fullName evidence="3">Uncharacterized protein</fullName>
    </submittedName>
</protein>
<dbReference type="EMBL" id="AP022870">
    <property type="protein sequence ID" value="BCB78098.1"/>
    <property type="molecule type" value="Genomic_DNA"/>
</dbReference>
<feature type="region of interest" description="Disordered" evidence="1">
    <location>
        <begin position="48"/>
        <end position="71"/>
    </location>
</feature>
<feature type="transmembrane region" description="Helical" evidence="2">
    <location>
        <begin position="12"/>
        <end position="37"/>
    </location>
</feature>
<dbReference type="Proteomes" id="UP000502508">
    <property type="component" value="Chromosome"/>
</dbReference>
<dbReference type="RefSeq" id="WP_232071706.1">
    <property type="nucleotide sequence ID" value="NZ_AP022870.1"/>
</dbReference>
<evidence type="ECO:0000313" key="3">
    <source>
        <dbReference type="EMBL" id="BCB78098.1"/>
    </source>
</evidence>
<dbReference type="AlphaFoldDB" id="A0A6F8XWH8"/>
<evidence type="ECO:0000256" key="1">
    <source>
        <dbReference type="SAM" id="MobiDB-lite"/>
    </source>
</evidence>
<evidence type="ECO:0000256" key="2">
    <source>
        <dbReference type="SAM" id="Phobius"/>
    </source>
</evidence>
<keyword evidence="2" id="KW-1133">Transmembrane helix</keyword>
<dbReference type="KEGG" id="pfla:Pflav_045080"/>
<keyword evidence="2" id="KW-0472">Membrane</keyword>
<feature type="transmembrane region" description="Helical" evidence="2">
    <location>
        <begin position="81"/>
        <end position="101"/>
    </location>
</feature>
<reference evidence="3 4" key="2">
    <citation type="submission" date="2020-03" db="EMBL/GenBank/DDBJ databases">
        <authorList>
            <person name="Ichikawa N."/>
            <person name="Kimura A."/>
            <person name="Kitahashi Y."/>
            <person name="Uohara A."/>
        </authorList>
    </citation>
    <scope>NUCLEOTIDE SEQUENCE [LARGE SCALE GENOMIC DNA]</scope>
    <source>
        <strain evidence="3 4">NBRC 107702</strain>
    </source>
</reference>
<accession>A0A6F8XWH8</accession>
<organism evidence="3 4">
    <name type="scientific">Phytohabitans flavus</name>
    <dbReference type="NCBI Taxonomy" id="1076124"/>
    <lineage>
        <taxon>Bacteria</taxon>
        <taxon>Bacillati</taxon>
        <taxon>Actinomycetota</taxon>
        <taxon>Actinomycetes</taxon>
        <taxon>Micromonosporales</taxon>
        <taxon>Micromonosporaceae</taxon>
    </lineage>
</organism>
<sequence length="258" mass="27585">MLAADPNPVEYLSWWSAIVGTLLGGLGTFSALVVLWWEWQRRREARPARQARPAAAAERATEAAASAPTVPARGRPKAQRVLVTVSVLLTIVSITLVAGLVQGLRLMRDTSYRQLVPVAGDLPARQSVDACDSGLCPVTHHWDLTGDTRHVEVSYAGLARRETQRGKAVLGVAAPGCGPSPQVLWQAVIDGEIAASGIAGPGNTGKVLDVTTGQTITMIVDRATTTPCTVDLRVSWIVFFAPDEAWRFMNGRDGLLEA</sequence>
<evidence type="ECO:0000313" key="4">
    <source>
        <dbReference type="Proteomes" id="UP000502508"/>
    </source>
</evidence>
<keyword evidence="2" id="KW-0812">Transmembrane</keyword>
<reference evidence="3 4" key="1">
    <citation type="submission" date="2020-03" db="EMBL/GenBank/DDBJ databases">
        <title>Whole genome shotgun sequence of Phytohabitans flavus NBRC 107702.</title>
        <authorList>
            <person name="Komaki H."/>
            <person name="Tamura T."/>
        </authorList>
    </citation>
    <scope>NUCLEOTIDE SEQUENCE [LARGE SCALE GENOMIC DNA]</scope>
    <source>
        <strain evidence="3 4">NBRC 107702</strain>
    </source>
</reference>
<name>A0A6F8XWH8_9ACTN</name>